<evidence type="ECO:0000259" key="11">
    <source>
        <dbReference type="PROSITE" id="PS50879"/>
    </source>
</evidence>
<evidence type="ECO:0000256" key="8">
    <source>
        <dbReference type="ARBA" id="ARBA00022759"/>
    </source>
</evidence>
<proteinExistence type="inferred from homology"/>
<evidence type="ECO:0000313" key="12">
    <source>
        <dbReference type="EMBL" id="QHT05650.1"/>
    </source>
</evidence>
<dbReference type="InterPro" id="IPR012337">
    <property type="entry name" value="RNaseH-like_sf"/>
</dbReference>
<comment type="similarity">
    <text evidence="3">Belongs to the RNase H family.</text>
</comment>
<dbReference type="SUPFAM" id="SSF53098">
    <property type="entry name" value="Ribonuclease H-like"/>
    <property type="match status" value="1"/>
</dbReference>
<comment type="catalytic activity">
    <reaction evidence="1">
        <text>Endonucleolytic cleavage to 5'-phosphomonoester.</text>
        <dbReference type="EC" id="3.1.26.4"/>
    </reaction>
</comment>
<evidence type="ECO:0000256" key="10">
    <source>
        <dbReference type="ARBA" id="ARBA00022842"/>
    </source>
</evidence>
<dbReference type="Pfam" id="PF00075">
    <property type="entry name" value="RNase_H"/>
    <property type="match status" value="1"/>
</dbReference>
<evidence type="ECO:0000256" key="2">
    <source>
        <dbReference type="ARBA" id="ARBA00001946"/>
    </source>
</evidence>
<dbReference type="InterPro" id="IPR050092">
    <property type="entry name" value="RNase_H"/>
</dbReference>
<sequence>MHLLYTDGSCLGNPGKGGWAARCLHLFDISGGDPFTTNNIMEMKAVIEGLRESLKHLIKEVSVHTDSNYVKNGMKHWVKNWKTNGWKTASGTSVKNKDLWIQLCDLERQFDKVQWIWVKAHNGDVNNEYVDKEARKFATSFP</sequence>
<dbReference type="PANTHER" id="PTHR10642:SF26">
    <property type="entry name" value="RIBONUCLEASE H1"/>
    <property type="match status" value="1"/>
</dbReference>
<dbReference type="GO" id="GO:0003676">
    <property type="term" value="F:nucleic acid binding"/>
    <property type="evidence" value="ECO:0007669"/>
    <property type="project" value="InterPro"/>
</dbReference>
<dbReference type="AlphaFoldDB" id="A0A6C0CP59"/>
<evidence type="ECO:0000256" key="1">
    <source>
        <dbReference type="ARBA" id="ARBA00000077"/>
    </source>
</evidence>
<feature type="domain" description="RNase H type-1" evidence="11">
    <location>
        <begin position="1"/>
        <end position="139"/>
    </location>
</feature>
<evidence type="ECO:0000256" key="7">
    <source>
        <dbReference type="ARBA" id="ARBA00022723"/>
    </source>
</evidence>
<evidence type="ECO:0000256" key="5">
    <source>
        <dbReference type="ARBA" id="ARBA00012180"/>
    </source>
</evidence>
<dbReference type="InterPro" id="IPR002156">
    <property type="entry name" value="RNaseH_domain"/>
</dbReference>
<dbReference type="PROSITE" id="PS50879">
    <property type="entry name" value="RNASE_H_1"/>
    <property type="match status" value="1"/>
</dbReference>
<comment type="cofactor">
    <cofactor evidence="2">
        <name>Mg(2+)</name>
        <dbReference type="ChEBI" id="CHEBI:18420"/>
    </cofactor>
</comment>
<dbReference type="GO" id="GO:0046872">
    <property type="term" value="F:metal ion binding"/>
    <property type="evidence" value="ECO:0007669"/>
    <property type="project" value="UniProtKB-KW"/>
</dbReference>
<comment type="subunit">
    <text evidence="4">Monomer.</text>
</comment>
<evidence type="ECO:0000256" key="6">
    <source>
        <dbReference type="ARBA" id="ARBA00022722"/>
    </source>
</evidence>
<evidence type="ECO:0000256" key="3">
    <source>
        <dbReference type="ARBA" id="ARBA00005300"/>
    </source>
</evidence>
<dbReference type="CDD" id="cd09278">
    <property type="entry name" value="RNase_HI_prokaryote_like"/>
    <property type="match status" value="1"/>
</dbReference>
<keyword evidence="10" id="KW-0460">Magnesium</keyword>
<dbReference type="GO" id="GO:0043137">
    <property type="term" value="P:DNA replication, removal of RNA primer"/>
    <property type="evidence" value="ECO:0007669"/>
    <property type="project" value="TreeGrafter"/>
</dbReference>
<dbReference type="GO" id="GO:0004523">
    <property type="term" value="F:RNA-DNA hybrid ribonuclease activity"/>
    <property type="evidence" value="ECO:0007669"/>
    <property type="project" value="UniProtKB-EC"/>
</dbReference>
<organism evidence="12">
    <name type="scientific">viral metagenome</name>
    <dbReference type="NCBI Taxonomy" id="1070528"/>
    <lineage>
        <taxon>unclassified sequences</taxon>
        <taxon>metagenomes</taxon>
        <taxon>organismal metagenomes</taxon>
    </lineage>
</organism>
<protein>
    <recommendedName>
        <fullName evidence="5">ribonuclease H</fullName>
        <ecNumber evidence="5">3.1.26.4</ecNumber>
    </recommendedName>
</protein>
<evidence type="ECO:0000256" key="9">
    <source>
        <dbReference type="ARBA" id="ARBA00022801"/>
    </source>
</evidence>
<reference evidence="12" key="1">
    <citation type="journal article" date="2020" name="Nature">
        <title>Giant virus diversity and host interactions through global metagenomics.</title>
        <authorList>
            <person name="Schulz F."/>
            <person name="Roux S."/>
            <person name="Paez-Espino D."/>
            <person name="Jungbluth S."/>
            <person name="Walsh D.A."/>
            <person name="Denef V.J."/>
            <person name="McMahon K.D."/>
            <person name="Konstantinidis K.T."/>
            <person name="Eloe-Fadrosh E.A."/>
            <person name="Kyrpides N.C."/>
            <person name="Woyke T."/>
        </authorList>
    </citation>
    <scope>NUCLEOTIDE SEQUENCE</scope>
    <source>
        <strain evidence="12">GVMAG-M-3300021389-45</strain>
    </source>
</reference>
<evidence type="ECO:0000256" key="4">
    <source>
        <dbReference type="ARBA" id="ARBA00011245"/>
    </source>
</evidence>
<dbReference type="InterPro" id="IPR022892">
    <property type="entry name" value="RNaseHI"/>
</dbReference>
<dbReference type="PANTHER" id="PTHR10642">
    <property type="entry name" value="RIBONUCLEASE H1"/>
    <property type="match status" value="1"/>
</dbReference>
<keyword evidence="7" id="KW-0479">Metal-binding</keyword>
<dbReference type="EMBL" id="MN739457">
    <property type="protein sequence ID" value="QHT05650.1"/>
    <property type="molecule type" value="Genomic_DNA"/>
</dbReference>
<dbReference type="EC" id="3.1.26.4" evidence="5"/>
<keyword evidence="6" id="KW-0540">Nuclease</keyword>
<keyword evidence="8" id="KW-0255">Endonuclease</keyword>
<dbReference type="InterPro" id="IPR036397">
    <property type="entry name" value="RNaseH_sf"/>
</dbReference>
<dbReference type="Gene3D" id="3.30.420.10">
    <property type="entry name" value="Ribonuclease H-like superfamily/Ribonuclease H"/>
    <property type="match status" value="1"/>
</dbReference>
<keyword evidence="9" id="KW-0378">Hydrolase</keyword>
<name>A0A6C0CP59_9ZZZZ</name>
<accession>A0A6C0CP59</accession>